<dbReference type="InterPro" id="IPR036412">
    <property type="entry name" value="HAD-like_sf"/>
</dbReference>
<dbReference type="PATRIC" id="fig|2340.3.peg.422"/>
<dbReference type="PANTHER" id="PTHR43294:SF20">
    <property type="entry name" value="P-TYPE ATPASE"/>
    <property type="match status" value="1"/>
</dbReference>
<evidence type="ECO:0000256" key="5">
    <source>
        <dbReference type="SAM" id="Phobius"/>
    </source>
</evidence>
<dbReference type="InterPro" id="IPR023214">
    <property type="entry name" value="HAD_sf"/>
</dbReference>
<keyword evidence="3 5" id="KW-1133">Transmembrane helix</keyword>
<dbReference type="GO" id="GO:1990573">
    <property type="term" value="P:potassium ion import across plasma membrane"/>
    <property type="evidence" value="ECO:0007669"/>
    <property type="project" value="TreeGrafter"/>
</dbReference>
<dbReference type="SUPFAM" id="SSF56784">
    <property type="entry name" value="HAD-like"/>
    <property type="match status" value="1"/>
</dbReference>
<dbReference type="NCBIfam" id="TIGR01494">
    <property type="entry name" value="ATPase_P-type"/>
    <property type="match status" value="1"/>
</dbReference>
<gene>
    <name evidence="7" type="ORF">JV46_20200</name>
</gene>
<comment type="caution">
    <text evidence="7">The sequence shown here is derived from an EMBL/GenBank/DDBJ whole genome shotgun (WGS) entry which is preliminary data.</text>
</comment>
<dbReference type="PRINTS" id="PR00119">
    <property type="entry name" value="CATATPASE"/>
</dbReference>
<dbReference type="GO" id="GO:0006883">
    <property type="term" value="P:intracellular sodium ion homeostasis"/>
    <property type="evidence" value="ECO:0007669"/>
    <property type="project" value="TreeGrafter"/>
</dbReference>
<accession>A0A0B0HA23</accession>
<evidence type="ECO:0000256" key="4">
    <source>
        <dbReference type="ARBA" id="ARBA00023136"/>
    </source>
</evidence>
<name>A0A0B0HA23_SOVGS</name>
<keyword evidence="4 5" id="KW-0472">Membrane</keyword>
<feature type="domain" description="Cation-transporting P-type ATPase C-terminal" evidence="6">
    <location>
        <begin position="190"/>
        <end position="362"/>
    </location>
</feature>
<dbReference type="EMBL" id="JRAA01000001">
    <property type="protein sequence ID" value="KHF25910.1"/>
    <property type="molecule type" value="Genomic_DNA"/>
</dbReference>
<dbReference type="GO" id="GO:0030007">
    <property type="term" value="P:intracellular potassium ion homeostasis"/>
    <property type="evidence" value="ECO:0007669"/>
    <property type="project" value="TreeGrafter"/>
</dbReference>
<dbReference type="GO" id="GO:0005524">
    <property type="term" value="F:ATP binding"/>
    <property type="evidence" value="ECO:0007669"/>
    <property type="project" value="InterPro"/>
</dbReference>
<evidence type="ECO:0000256" key="3">
    <source>
        <dbReference type="ARBA" id="ARBA00022989"/>
    </source>
</evidence>
<sequence>MIGLVAIIDPLRTEAKGAVAACREAGIEVAMITGDHPATALTIAQELNIVESADQLVAGPDLQLALDSGTIDQLTAKARCFARVGPRQKLEIVQSLQRNGHFVAVSGDGANDAPALRTAQVGVAMGLNGTDVARETSDLIVTDDNFASIVAGVEEGRVAFANVRKVIFLLISTGAAELVLFTLALLTGLPLPLMAVQLLWLNLVTNGIQDVALAFEPGEGNEMRQSPRSPHEPIFNRIMIERVIISALVIGTVAFLLFQWLIARGYTLDEARNGTLLLMVLFENVHVFNCRSEARSVFRHNPLRNPILLIGTVAAQLVHIGAMYTPWLRDVLHVQPISPQHWLELLGFALTVLIAMELHKAIRKRYLH</sequence>
<keyword evidence="8" id="KW-1185">Reference proteome</keyword>
<dbReference type="InterPro" id="IPR001757">
    <property type="entry name" value="P_typ_ATPase"/>
</dbReference>
<dbReference type="SUPFAM" id="SSF81665">
    <property type="entry name" value="Calcium ATPase, transmembrane domain M"/>
    <property type="match status" value="1"/>
</dbReference>
<dbReference type="GO" id="GO:0036376">
    <property type="term" value="P:sodium ion export across plasma membrane"/>
    <property type="evidence" value="ECO:0007669"/>
    <property type="project" value="TreeGrafter"/>
</dbReference>
<dbReference type="Gene3D" id="1.20.1110.10">
    <property type="entry name" value="Calcium-transporting ATPase, transmembrane domain"/>
    <property type="match status" value="1"/>
</dbReference>
<dbReference type="GO" id="GO:0005391">
    <property type="term" value="F:P-type sodium:potassium-exchanging transporter activity"/>
    <property type="evidence" value="ECO:0007669"/>
    <property type="project" value="TreeGrafter"/>
</dbReference>
<dbReference type="Proteomes" id="UP000030856">
    <property type="component" value="Unassembled WGS sequence"/>
</dbReference>
<dbReference type="PANTHER" id="PTHR43294">
    <property type="entry name" value="SODIUM/POTASSIUM-TRANSPORTING ATPASE SUBUNIT ALPHA"/>
    <property type="match status" value="1"/>
</dbReference>
<evidence type="ECO:0000259" key="6">
    <source>
        <dbReference type="Pfam" id="PF00689"/>
    </source>
</evidence>
<dbReference type="eggNOG" id="COG0474">
    <property type="taxonomic scope" value="Bacteria"/>
</dbReference>
<keyword evidence="2 5" id="KW-0812">Transmembrane</keyword>
<dbReference type="InterPro" id="IPR023298">
    <property type="entry name" value="ATPase_P-typ_TM_dom_sf"/>
</dbReference>
<feature type="transmembrane region" description="Helical" evidence="5">
    <location>
        <begin position="303"/>
        <end position="322"/>
    </location>
</feature>
<dbReference type="InterPro" id="IPR006068">
    <property type="entry name" value="ATPase_P-typ_cation-transptr_C"/>
</dbReference>
<dbReference type="STRING" id="2340.JV46_20200"/>
<proteinExistence type="predicted"/>
<dbReference type="PRINTS" id="PR00120">
    <property type="entry name" value="HATPASE"/>
</dbReference>
<dbReference type="InterPro" id="IPR050510">
    <property type="entry name" value="Cation_transp_ATPase_P-type"/>
</dbReference>
<feature type="transmembrane region" description="Helical" evidence="5">
    <location>
        <begin position="239"/>
        <end position="262"/>
    </location>
</feature>
<dbReference type="Pfam" id="PF00702">
    <property type="entry name" value="Hydrolase"/>
    <property type="match status" value="1"/>
</dbReference>
<evidence type="ECO:0000256" key="1">
    <source>
        <dbReference type="ARBA" id="ARBA00004370"/>
    </source>
</evidence>
<evidence type="ECO:0000313" key="7">
    <source>
        <dbReference type="EMBL" id="KHF25910.1"/>
    </source>
</evidence>
<dbReference type="GO" id="GO:0016887">
    <property type="term" value="F:ATP hydrolysis activity"/>
    <property type="evidence" value="ECO:0007669"/>
    <property type="project" value="InterPro"/>
</dbReference>
<feature type="transmembrane region" description="Helical" evidence="5">
    <location>
        <begin position="342"/>
        <end position="359"/>
    </location>
</feature>
<protein>
    <submittedName>
        <fullName evidence="7">ATPase, P-type (Transporting)</fullName>
    </submittedName>
</protein>
<dbReference type="AlphaFoldDB" id="A0A0B0HA23"/>
<evidence type="ECO:0000313" key="8">
    <source>
        <dbReference type="Proteomes" id="UP000030856"/>
    </source>
</evidence>
<organism evidence="7 8">
    <name type="scientific">Solemya velum gill symbiont</name>
    <dbReference type="NCBI Taxonomy" id="2340"/>
    <lineage>
        <taxon>Bacteria</taxon>
        <taxon>Pseudomonadati</taxon>
        <taxon>Pseudomonadota</taxon>
        <taxon>Gammaproteobacteria</taxon>
        <taxon>sulfur-oxidizing symbionts</taxon>
    </lineage>
</organism>
<dbReference type="GO" id="GO:0005886">
    <property type="term" value="C:plasma membrane"/>
    <property type="evidence" value="ECO:0007669"/>
    <property type="project" value="UniProtKB-SubCell"/>
</dbReference>
<feature type="transmembrane region" description="Helical" evidence="5">
    <location>
        <begin position="166"/>
        <end position="186"/>
    </location>
</feature>
<evidence type="ECO:0000256" key="2">
    <source>
        <dbReference type="ARBA" id="ARBA00022692"/>
    </source>
</evidence>
<dbReference type="Pfam" id="PF00689">
    <property type="entry name" value="Cation_ATPase_C"/>
    <property type="match status" value="1"/>
</dbReference>
<dbReference type="Gene3D" id="3.40.50.1000">
    <property type="entry name" value="HAD superfamily/HAD-like"/>
    <property type="match status" value="1"/>
</dbReference>
<reference evidence="7 8" key="1">
    <citation type="journal article" date="2014" name="BMC Genomics">
        <title>The genome of the intracellular bacterium of the coastal bivalve, Solemya velum: a blueprint for thriving in and out of symbiosis.</title>
        <authorList>
            <person name="Dmytrenko O."/>
            <person name="Russell S.L."/>
            <person name="Loo W.T."/>
            <person name="Fontanez K.M."/>
            <person name="Liao L."/>
            <person name="Roeselers G."/>
            <person name="Sharma R."/>
            <person name="Stewart F.J."/>
            <person name="Newton I.L."/>
            <person name="Woyke T."/>
            <person name="Wu D."/>
            <person name="Lang J.M."/>
            <person name="Eisen J.A."/>
            <person name="Cavanaugh C.M."/>
        </authorList>
    </citation>
    <scope>NUCLEOTIDE SEQUENCE [LARGE SCALE GENOMIC DNA]</scope>
    <source>
        <strain evidence="7 8">WH</strain>
    </source>
</reference>
<dbReference type="GO" id="GO:1902600">
    <property type="term" value="P:proton transmembrane transport"/>
    <property type="evidence" value="ECO:0007669"/>
    <property type="project" value="TreeGrafter"/>
</dbReference>
<comment type="subcellular location">
    <subcellularLocation>
        <location evidence="1">Membrane</location>
    </subcellularLocation>
</comment>